<dbReference type="SUPFAM" id="SSF51206">
    <property type="entry name" value="cAMP-binding domain-like"/>
    <property type="match status" value="1"/>
</dbReference>
<dbReference type="KEGG" id="lal:AT746_04250"/>
<organism evidence="2 3">
    <name type="scientific">Lacimicrobium alkaliphilum</name>
    <dbReference type="NCBI Taxonomy" id="1526571"/>
    <lineage>
        <taxon>Bacteria</taxon>
        <taxon>Pseudomonadati</taxon>
        <taxon>Pseudomonadota</taxon>
        <taxon>Gammaproteobacteria</taxon>
        <taxon>Alteromonadales</taxon>
        <taxon>Alteromonadaceae</taxon>
        <taxon>Lacimicrobium</taxon>
    </lineage>
</organism>
<dbReference type="InterPro" id="IPR018490">
    <property type="entry name" value="cNMP-bd_dom_sf"/>
</dbReference>
<dbReference type="Proteomes" id="UP000068447">
    <property type="component" value="Chromosome"/>
</dbReference>
<dbReference type="AlphaFoldDB" id="A0A0U2JIG8"/>
<keyword evidence="3" id="KW-1185">Reference proteome</keyword>
<dbReference type="InterPro" id="IPR000595">
    <property type="entry name" value="cNMP-bd_dom"/>
</dbReference>
<name>A0A0U2JIG8_9ALTE</name>
<evidence type="ECO:0000313" key="2">
    <source>
        <dbReference type="EMBL" id="ALS97558.1"/>
    </source>
</evidence>
<evidence type="ECO:0000313" key="3">
    <source>
        <dbReference type="Proteomes" id="UP000068447"/>
    </source>
</evidence>
<dbReference type="InterPro" id="IPR014710">
    <property type="entry name" value="RmlC-like_jellyroll"/>
</dbReference>
<dbReference type="STRING" id="1526571.AT746_04250"/>
<gene>
    <name evidence="2" type="ORF">AT746_04250</name>
</gene>
<dbReference type="OrthoDB" id="9798104at2"/>
<dbReference type="PROSITE" id="PS50042">
    <property type="entry name" value="CNMP_BINDING_3"/>
    <property type="match status" value="1"/>
</dbReference>
<dbReference type="CDD" id="cd00038">
    <property type="entry name" value="CAP_ED"/>
    <property type="match status" value="1"/>
</dbReference>
<protein>
    <recommendedName>
        <fullName evidence="1">Cyclic nucleotide-binding domain-containing protein</fullName>
    </recommendedName>
</protein>
<reference evidence="2 3" key="1">
    <citation type="submission" date="2015-12" db="EMBL/GenBank/DDBJ databases">
        <title>Complete genome of Lacimicrobium alkaliphilum KCTC 32984.</title>
        <authorList>
            <person name="Kim S.-G."/>
            <person name="Lee Y.-J."/>
        </authorList>
    </citation>
    <scope>NUCLEOTIDE SEQUENCE [LARGE SCALE GENOMIC DNA]</scope>
    <source>
        <strain evidence="2 3">YelD216</strain>
    </source>
</reference>
<accession>A0A0U2JIG8</accession>
<dbReference type="Pfam" id="PF00027">
    <property type="entry name" value="cNMP_binding"/>
    <property type="match status" value="1"/>
</dbReference>
<feature type="domain" description="Cyclic nucleotide-binding" evidence="1">
    <location>
        <begin position="13"/>
        <end position="116"/>
    </location>
</feature>
<sequence>MPELENLRHSLSRYIQLDDDAWHAASGCFRLKHWQSDEAIFRAGETPDRLYFILEGLGRYYYLTPEGKERNKSLTRPGGLFACMRSLIARQPSLFSTQALTSNLTACISYRELTQLADNHTSWNYLTRTLLEGLAIKKEQREASFLLQDAQQRYQGFLQEYGDDAHHYPLYQVAMYLGITDVALSRIRARMGLTQL</sequence>
<evidence type="ECO:0000259" key="1">
    <source>
        <dbReference type="PROSITE" id="PS50042"/>
    </source>
</evidence>
<proteinExistence type="predicted"/>
<dbReference type="Gene3D" id="2.60.120.10">
    <property type="entry name" value="Jelly Rolls"/>
    <property type="match status" value="1"/>
</dbReference>
<dbReference type="EMBL" id="CP013650">
    <property type="protein sequence ID" value="ALS97558.1"/>
    <property type="molecule type" value="Genomic_DNA"/>
</dbReference>